<name>A0A939PND3_9ACTN</name>
<reference evidence="2" key="1">
    <citation type="submission" date="2021-03" db="EMBL/GenBank/DDBJ databases">
        <authorList>
            <person name="Kanchanasin P."/>
            <person name="Saeng-In P."/>
            <person name="Phongsopitanun W."/>
            <person name="Yuki M."/>
            <person name="Kudo T."/>
            <person name="Ohkuma M."/>
            <person name="Tanasupawat S."/>
        </authorList>
    </citation>
    <scope>NUCLEOTIDE SEQUENCE</scope>
    <source>
        <strain evidence="2">GKU 128</strain>
    </source>
</reference>
<organism evidence="2 3">
    <name type="scientific">Actinomadura barringtoniae</name>
    <dbReference type="NCBI Taxonomy" id="1427535"/>
    <lineage>
        <taxon>Bacteria</taxon>
        <taxon>Bacillati</taxon>
        <taxon>Actinomycetota</taxon>
        <taxon>Actinomycetes</taxon>
        <taxon>Streptosporangiales</taxon>
        <taxon>Thermomonosporaceae</taxon>
        <taxon>Actinomadura</taxon>
    </lineage>
</organism>
<comment type="caution">
    <text evidence="2">The sequence shown here is derived from an EMBL/GenBank/DDBJ whole genome shotgun (WGS) entry which is preliminary data.</text>
</comment>
<dbReference type="Pfam" id="PF00248">
    <property type="entry name" value="Aldo_ket_red"/>
    <property type="match status" value="1"/>
</dbReference>
<sequence length="302" mass="31493">MRATLGLGTYRCRDVTAAAQAAIAAGVTAIDTAPVYARGTAHAQLAPLLADHPDARVSTKVGHMTHRQAQAAQRAGVITAQIATRGHCIAPDYLEHQVAVNAAELGRERLDLLYLHNPEHDAHGDRDRLLKQITQAFAACEKAAHDGKIHGYGIATWSGFTSGAFTVRDLLTAAHDAAGSTTMHLSAIQLPVSLVQLAPLAEALDGAGPIAEANEAGLQVWASAPLSGGELADMVTRDLARLISPDLSPVAAALAAVASTPGLTGALLSASTPAHWQDALSAFDSPPIPPRRLREICRVLRA</sequence>
<keyword evidence="3" id="KW-1185">Reference proteome</keyword>
<dbReference type="SUPFAM" id="SSF51430">
    <property type="entry name" value="NAD(P)-linked oxidoreductase"/>
    <property type="match status" value="1"/>
</dbReference>
<accession>A0A939PND3</accession>
<dbReference type="AlphaFoldDB" id="A0A939PND3"/>
<feature type="domain" description="NADP-dependent oxidoreductase" evidence="1">
    <location>
        <begin position="13"/>
        <end position="238"/>
    </location>
</feature>
<evidence type="ECO:0000313" key="3">
    <source>
        <dbReference type="Proteomes" id="UP000669179"/>
    </source>
</evidence>
<protein>
    <submittedName>
        <fullName evidence="2">Aldo/keto reductase</fullName>
    </submittedName>
</protein>
<dbReference type="PANTHER" id="PTHR43312">
    <property type="entry name" value="D-THREO-ALDOSE 1-DEHYDROGENASE"/>
    <property type="match status" value="1"/>
</dbReference>
<evidence type="ECO:0000259" key="1">
    <source>
        <dbReference type="Pfam" id="PF00248"/>
    </source>
</evidence>
<dbReference type="PANTHER" id="PTHR43312:SF1">
    <property type="entry name" value="NADP-DEPENDENT OXIDOREDUCTASE DOMAIN-CONTAINING PROTEIN"/>
    <property type="match status" value="1"/>
</dbReference>
<dbReference type="InterPro" id="IPR036812">
    <property type="entry name" value="NAD(P)_OxRdtase_dom_sf"/>
</dbReference>
<gene>
    <name evidence="2" type="ORF">J4573_50740</name>
</gene>
<dbReference type="Proteomes" id="UP000669179">
    <property type="component" value="Unassembled WGS sequence"/>
</dbReference>
<dbReference type="InterPro" id="IPR023210">
    <property type="entry name" value="NADP_OxRdtase_dom"/>
</dbReference>
<dbReference type="InterPro" id="IPR053135">
    <property type="entry name" value="AKR2_Oxidoreductase"/>
</dbReference>
<evidence type="ECO:0000313" key="2">
    <source>
        <dbReference type="EMBL" id="MBO2455435.1"/>
    </source>
</evidence>
<dbReference type="Gene3D" id="3.20.20.100">
    <property type="entry name" value="NADP-dependent oxidoreductase domain"/>
    <property type="match status" value="1"/>
</dbReference>
<proteinExistence type="predicted"/>
<dbReference type="EMBL" id="JAGEOJ010000036">
    <property type="protein sequence ID" value="MBO2455435.1"/>
    <property type="molecule type" value="Genomic_DNA"/>
</dbReference>
<dbReference type="RefSeq" id="WP_208263660.1">
    <property type="nucleotide sequence ID" value="NZ_JAGEOJ010000036.1"/>
</dbReference>